<evidence type="ECO:0000313" key="3">
    <source>
        <dbReference type="Proteomes" id="UP000030745"/>
    </source>
</evidence>
<dbReference type="EMBL" id="KK583223">
    <property type="protein sequence ID" value="KDO26534.1"/>
    <property type="molecule type" value="Genomic_DNA"/>
</dbReference>
<keyword evidence="1" id="KW-0472">Membrane</keyword>
<dbReference type="GO" id="GO:0016301">
    <property type="term" value="F:kinase activity"/>
    <property type="evidence" value="ECO:0007669"/>
    <property type="project" value="UniProtKB-KW"/>
</dbReference>
<dbReference type="KEGG" id="spar:SPRG_07936"/>
<dbReference type="AlphaFoldDB" id="A0A067C6X7"/>
<name>A0A067C6X7_SAPPC</name>
<accession>A0A067C6X7</accession>
<protein>
    <submittedName>
        <fullName evidence="2">SLOB protein kinase</fullName>
    </submittedName>
</protein>
<dbReference type="InterPro" id="IPR011009">
    <property type="entry name" value="Kinase-like_dom_sf"/>
</dbReference>
<keyword evidence="2" id="KW-0418">Kinase</keyword>
<sequence>MLGIEASDHPWLHLLAGVAVGLAACLAAYGLYELYRRCKRRPKPINRYESSHLLARADMDWPALMPDVAQSYLSPIPEERLNEDLDESESAYGIATREKAFCKEYCEASTTFEWLDKPALYMGRNRAKRLYLLGQASSGGNSFHHRSYMSSFRKQYLLSMYPSLPTDAATLALLRALMTQIALCPQVVPVLDVAYLDHETPRMAAISPWMNQGSLKDYIVHRSQTMLLSMPYHKKFKRYGVGRPLAPSAIARMGRDILLGMQQLQALGLPSYHLHTGNILLEYEQVRVGGYEALLFQAGRLQSPVSDSDDKMLPVMLFGHVLFEMAFGVELSRNRLDDDGQPIYANLHRPSDRVQDVLDAIFQDQRHDLSIESLLQMPLFLPRVQRPSKLQRRMLANAAAPPSPVLTEEMKTYVEACVSAFHGSQMPVTASASSYSDCSARA</sequence>
<keyword evidence="1" id="KW-1133">Transmembrane helix</keyword>
<organism evidence="2 3">
    <name type="scientific">Saprolegnia parasitica (strain CBS 223.65)</name>
    <dbReference type="NCBI Taxonomy" id="695850"/>
    <lineage>
        <taxon>Eukaryota</taxon>
        <taxon>Sar</taxon>
        <taxon>Stramenopiles</taxon>
        <taxon>Oomycota</taxon>
        <taxon>Saprolegniomycetes</taxon>
        <taxon>Saprolegniales</taxon>
        <taxon>Saprolegniaceae</taxon>
        <taxon>Saprolegnia</taxon>
    </lineage>
</organism>
<dbReference type="RefSeq" id="XP_012202677.1">
    <property type="nucleotide sequence ID" value="XM_012347287.1"/>
</dbReference>
<dbReference type="SUPFAM" id="SSF56112">
    <property type="entry name" value="Protein kinase-like (PK-like)"/>
    <property type="match status" value="1"/>
</dbReference>
<evidence type="ECO:0000256" key="1">
    <source>
        <dbReference type="SAM" id="Phobius"/>
    </source>
</evidence>
<proteinExistence type="predicted"/>
<dbReference type="OrthoDB" id="10045021at2759"/>
<dbReference type="GeneID" id="24130185"/>
<feature type="transmembrane region" description="Helical" evidence="1">
    <location>
        <begin position="12"/>
        <end position="32"/>
    </location>
</feature>
<keyword evidence="1" id="KW-0812">Transmembrane</keyword>
<keyword evidence="3" id="KW-1185">Reference proteome</keyword>
<dbReference type="VEuPathDB" id="FungiDB:SPRG_07936"/>
<dbReference type="Proteomes" id="UP000030745">
    <property type="component" value="Unassembled WGS sequence"/>
</dbReference>
<evidence type="ECO:0000313" key="2">
    <source>
        <dbReference type="EMBL" id="KDO26534.1"/>
    </source>
</evidence>
<reference evidence="2 3" key="1">
    <citation type="journal article" date="2013" name="PLoS Genet.">
        <title>Distinctive expansion of potential virulence genes in the genome of the oomycete fish pathogen Saprolegnia parasitica.</title>
        <authorList>
            <person name="Jiang R.H."/>
            <person name="de Bruijn I."/>
            <person name="Haas B.J."/>
            <person name="Belmonte R."/>
            <person name="Lobach L."/>
            <person name="Christie J."/>
            <person name="van den Ackerveken G."/>
            <person name="Bottin A."/>
            <person name="Bulone V."/>
            <person name="Diaz-Moreno S.M."/>
            <person name="Dumas B."/>
            <person name="Fan L."/>
            <person name="Gaulin E."/>
            <person name="Govers F."/>
            <person name="Grenville-Briggs L.J."/>
            <person name="Horner N.R."/>
            <person name="Levin J.Z."/>
            <person name="Mammella M."/>
            <person name="Meijer H.J."/>
            <person name="Morris P."/>
            <person name="Nusbaum C."/>
            <person name="Oome S."/>
            <person name="Phillips A.J."/>
            <person name="van Rooyen D."/>
            <person name="Rzeszutek E."/>
            <person name="Saraiva M."/>
            <person name="Secombes C.J."/>
            <person name="Seidl M.F."/>
            <person name="Snel B."/>
            <person name="Stassen J.H."/>
            <person name="Sykes S."/>
            <person name="Tripathy S."/>
            <person name="van den Berg H."/>
            <person name="Vega-Arreguin J.C."/>
            <person name="Wawra S."/>
            <person name="Young S.K."/>
            <person name="Zeng Q."/>
            <person name="Dieguez-Uribeondo J."/>
            <person name="Russ C."/>
            <person name="Tyler B.M."/>
            <person name="van West P."/>
        </authorList>
    </citation>
    <scope>NUCLEOTIDE SEQUENCE [LARGE SCALE GENOMIC DNA]</scope>
    <source>
        <strain evidence="2 3">CBS 223.65</strain>
    </source>
</reference>
<dbReference type="OMA" id="DHETPRM"/>
<gene>
    <name evidence="2" type="ORF">SPRG_07936</name>
</gene>
<keyword evidence="2" id="KW-0808">Transferase</keyword>